<sequence length="65" mass="7012">MTKTSENPATQRTLSCARCGTAFTCDLSGHCWCMDETAKLPLPAEGEDCLCQDCLRAAAERRAAT</sequence>
<gene>
    <name evidence="1" type="ORF">G4V63_10075</name>
</gene>
<protein>
    <recommendedName>
        <fullName evidence="3">Cysteine-rich CWC family protein</fullName>
    </recommendedName>
</protein>
<comment type="caution">
    <text evidence="1">The sequence shown here is derived from an EMBL/GenBank/DDBJ whole genome shotgun (WGS) entry which is preliminary data.</text>
</comment>
<dbReference type="EMBL" id="JAAMRR010000527">
    <property type="protein sequence ID" value="NGX95550.1"/>
    <property type="molecule type" value="Genomic_DNA"/>
</dbReference>
<organism evidence="1 2">
    <name type="scientific">Candidatus Afipia apatlaquensis</name>
    <dbReference type="NCBI Taxonomy" id="2712852"/>
    <lineage>
        <taxon>Bacteria</taxon>
        <taxon>Pseudomonadati</taxon>
        <taxon>Pseudomonadota</taxon>
        <taxon>Alphaproteobacteria</taxon>
        <taxon>Hyphomicrobiales</taxon>
        <taxon>Nitrobacteraceae</taxon>
        <taxon>Afipia</taxon>
    </lineage>
</organism>
<name>A0A7C9VIK3_9BRAD</name>
<dbReference type="InterPro" id="IPR032720">
    <property type="entry name" value="Cys_rich_CWC"/>
</dbReference>
<evidence type="ECO:0000313" key="2">
    <source>
        <dbReference type="Proteomes" id="UP000480266"/>
    </source>
</evidence>
<dbReference type="Proteomes" id="UP000480266">
    <property type="component" value="Unassembled WGS sequence"/>
</dbReference>
<reference evidence="1" key="1">
    <citation type="submission" date="2020-02" db="EMBL/GenBank/DDBJ databases">
        <title>Draft genome sequence of Candidatus Afipia apatlaquensis IBT-C3, a potential strain for decolorization of textile dyes.</title>
        <authorList>
            <person name="Sanchez-Reyes A."/>
            <person name="Breton-Deval L."/>
            <person name="Mangelson H."/>
            <person name="Sanchez-Flores A."/>
        </authorList>
    </citation>
    <scope>NUCLEOTIDE SEQUENCE [LARGE SCALE GENOMIC DNA]</scope>
    <source>
        <strain evidence="1">IBT-C3</strain>
    </source>
</reference>
<evidence type="ECO:0000313" key="1">
    <source>
        <dbReference type="EMBL" id="NGX95550.1"/>
    </source>
</evidence>
<dbReference type="Pfam" id="PF14375">
    <property type="entry name" value="Cys_rich_CWC"/>
    <property type="match status" value="1"/>
</dbReference>
<dbReference type="AlphaFoldDB" id="A0A7C9VIK3"/>
<proteinExistence type="predicted"/>
<keyword evidence="2" id="KW-1185">Reference proteome</keyword>
<evidence type="ECO:0008006" key="3">
    <source>
        <dbReference type="Google" id="ProtNLM"/>
    </source>
</evidence>
<accession>A0A7C9VIK3</accession>